<feature type="domain" description="Leucine-binding protein" evidence="4">
    <location>
        <begin position="120"/>
        <end position="450"/>
    </location>
</feature>
<dbReference type="PANTHER" id="PTHR30483">
    <property type="entry name" value="LEUCINE-SPECIFIC-BINDING PROTEIN"/>
    <property type="match status" value="1"/>
</dbReference>
<evidence type="ECO:0000259" key="4">
    <source>
        <dbReference type="Pfam" id="PF13458"/>
    </source>
</evidence>
<dbReference type="Pfam" id="PF13458">
    <property type="entry name" value="Peripla_BP_6"/>
    <property type="match status" value="1"/>
</dbReference>
<reference evidence="5 6" key="1">
    <citation type="submission" date="2023-06" db="EMBL/GenBank/DDBJ databases">
        <title>Whole genome sequence of Oscillatoria calcuttensis NRMC-F 0142.</title>
        <authorList>
            <person name="Shakena Fathima T."/>
            <person name="Muralitharan G."/>
            <person name="Thajuddin N."/>
        </authorList>
    </citation>
    <scope>NUCLEOTIDE SEQUENCE [LARGE SCALE GENOMIC DNA]</scope>
    <source>
        <strain evidence="5 6">NRMC-F 0142</strain>
    </source>
</reference>
<evidence type="ECO:0000256" key="3">
    <source>
        <dbReference type="SAM" id="Phobius"/>
    </source>
</evidence>
<keyword evidence="3" id="KW-1133">Transmembrane helix</keyword>
<dbReference type="InterPro" id="IPR028082">
    <property type="entry name" value="Peripla_BP_I"/>
</dbReference>
<evidence type="ECO:0000313" key="5">
    <source>
        <dbReference type="EMBL" id="MDL5056375.1"/>
    </source>
</evidence>
<keyword evidence="3" id="KW-0812">Transmembrane</keyword>
<dbReference type="InterPro" id="IPR028081">
    <property type="entry name" value="Leu-bd"/>
</dbReference>
<dbReference type="SUPFAM" id="SSF53822">
    <property type="entry name" value="Periplasmic binding protein-like I"/>
    <property type="match status" value="1"/>
</dbReference>
<dbReference type="PANTHER" id="PTHR30483:SF6">
    <property type="entry name" value="PERIPLASMIC BINDING PROTEIN OF ABC TRANSPORTER FOR NATURAL AMINO ACIDS"/>
    <property type="match status" value="1"/>
</dbReference>
<gene>
    <name evidence="5" type="ORF">QQ055_02680</name>
</gene>
<dbReference type="Gene3D" id="3.40.50.2300">
    <property type="match status" value="2"/>
</dbReference>
<comment type="caution">
    <text evidence="5">The sequence shown here is derived from an EMBL/GenBank/DDBJ whole genome shotgun (WGS) entry which is preliminary data.</text>
</comment>
<dbReference type="RefSeq" id="WP_284475282.1">
    <property type="nucleotide sequence ID" value="NZ_JASVEJ010000010.1"/>
</dbReference>
<feature type="transmembrane region" description="Helical" evidence="3">
    <location>
        <begin position="12"/>
        <end position="32"/>
    </location>
</feature>
<keyword evidence="3" id="KW-0472">Membrane</keyword>
<accession>A0ABT7LZ30</accession>
<keyword evidence="6" id="KW-1185">Reference proteome</keyword>
<evidence type="ECO:0000256" key="2">
    <source>
        <dbReference type="ARBA" id="ARBA00022729"/>
    </source>
</evidence>
<evidence type="ECO:0000313" key="6">
    <source>
        <dbReference type="Proteomes" id="UP001230986"/>
    </source>
</evidence>
<evidence type="ECO:0000256" key="1">
    <source>
        <dbReference type="ARBA" id="ARBA00010062"/>
    </source>
</evidence>
<protein>
    <submittedName>
        <fullName evidence="5">ABC transporter substrate-binding protein</fullName>
    </submittedName>
</protein>
<proteinExistence type="inferred from homology"/>
<comment type="similarity">
    <text evidence="1">Belongs to the leucine-binding protein family.</text>
</comment>
<keyword evidence="2" id="KW-0732">Signal</keyword>
<sequence>MSQKNETTTLVLALLITIGVVGGGLWVLANWLGMDLRGLVTGTPGEVSQPGGEVLISRGDRWLIPGTTSPQKQAAAEAIAAGNYAEAIAPLESALQTNRNDPEALIYLNNARIGTQQAYSIAVVVPSSTQINAAKELLRGVAQAQENINRAGGINGVPLRVAIADDRNTPEMAQQVARSLVRDSEILGVVGHFSSPAMLAAAPIYQQGQLVVISPTSTSVRLSAVGNYIFRTVPSDRFAANALARHALSQLRVQRVGVFFNSASDYSQSLKDEFTTALFADGGQVVAEFDFASPTFNPGNAVESAIAQGAQAIMLAPDSPMVDRALQVVAVNRRRLPILAGDSIYTANTLQVGGDNAVGMVLSVPWHILGNPQAPFPREANQLWGGEVNWRTAMAYDATQALLAGLQSNPSRAGIQQALSANNFNATGAAEAIRFQPSGDRAAAVQLVTIQPGTRTPYGFEFVPLRP</sequence>
<organism evidence="5 6">
    <name type="scientific">Geitlerinema calcuttense NRMC-F 0142</name>
    <dbReference type="NCBI Taxonomy" id="2922238"/>
    <lineage>
        <taxon>Bacteria</taxon>
        <taxon>Bacillati</taxon>
        <taxon>Cyanobacteriota</taxon>
        <taxon>Cyanophyceae</taxon>
        <taxon>Geitlerinematales</taxon>
        <taxon>Geitlerinemataceae</taxon>
        <taxon>Geitlerinema</taxon>
    </lineage>
</organism>
<dbReference type="EMBL" id="JASVEJ010000010">
    <property type="protein sequence ID" value="MDL5056375.1"/>
    <property type="molecule type" value="Genomic_DNA"/>
</dbReference>
<dbReference type="InterPro" id="IPR051010">
    <property type="entry name" value="BCAA_transport"/>
</dbReference>
<dbReference type="CDD" id="cd06268">
    <property type="entry name" value="PBP1_ABC_transporter_LIVBP-like"/>
    <property type="match status" value="1"/>
</dbReference>
<name>A0ABT7LZ30_9CYAN</name>
<dbReference type="Proteomes" id="UP001230986">
    <property type="component" value="Unassembled WGS sequence"/>
</dbReference>